<protein>
    <recommendedName>
        <fullName evidence="2">chitinase</fullName>
        <ecNumber evidence="2">3.2.1.14</ecNumber>
    </recommendedName>
</protein>
<dbReference type="PROSITE" id="PS01095">
    <property type="entry name" value="GH18_1"/>
    <property type="match status" value="1"/>
</dbReference>
<evidence type="ECO:0000256" key="3">
    <source>
        <dbReference type="ARBA" id="ARBA00022801"/>
    </source>
</evidence>
<evidence type="ECO:0000256" key="5">
    <source>
        <dbReference type="ARBA" id="ARBA00023295"/>
    </source>
</evidence>
<dbReference type="InterPro" id="IPR011583">
    <property type="entry name" value="Chitinase_II/V-like_cat"/>
</dbReference>
<dbReference type="AlphaFoldDB" id="A0A0H3UAH7"/>
<dbReference type="InterPro" id="IPR050314">
    <property type="entry name" value="Glycosyl_Hydrlase_18"/>
</dbReference>
<sequence>MKRLDSIIPAILLAVAAVLFTSCAGQEKTSGKIVVAYVTGWNDVMPDPFTMTHINFAFGHVNETFDGISLANHEGTATIPSEKLKKIVALKELNPALKIQLSIGGWGSGRFSEMASTEQTRAAFAADCRRIMDEFGLDGIDMDWEYPTSSSAGISSSPDDTENFTLLMKAIRDAIGPDALLTMASVCSARFVDFPAVLPYLDFVNVMSYDMRGKPDVLHSSLYRSPLSGSMSTEEAMNAHIAAGIPKEKLTVGLAFYGRGVAPCGDYVDYKDIPSRIEAGFTENWDEQAMVPYLTDSEGNFALGYENARSLGIKCQYILDEGFLGAMYWEYSADSPSGELRDVVAGAVR</sequence>
<keyword evidence="8" id="KW-0732">Signal</keyword>
<dbReference type="CDD" id="cd06548">
    <property type="entry name" value="GH18_chitinase"/>
    <property type="match status" value="1"/>
</dbReference>
<dbReference type="Pfam" id="PF00704">
    <property type="entry name" value="Glyco_hydro_18"/>
    <property type="match status" value="1"/>
</dbReference>
<reference evidence="10" key="1">
    <citation type="submission" date="2013-08" db="EMBL/GenBank/DDBJ databases">
        <title>Comparison of modified E. coli strains.</title>
        <authorList>
            <person name="Juergensen J."/>
            <person name="Bonge A."/>
            <person name="Streit W.R."/>
        </authorList>
    </citation>
    <scope>NUCLEOTIDE SEQUENCE</scope>
</reference>
<dbReference type="Gene3D" id="3.20.20.80">
    <property type="entry name" value="Glycosidases"/>
    <property type="match status" value="2"/>
</dbReference>
<evidence type="ECO:0000256" key="4">
    <source>
        <dbReference type="ARBA" id="ARBA00023024"/>
    </source>
</evidence>
<keyword evidence="4" id="KW-0119">Carbohydrate metabolism</keyword>
<dbReference type="PROSITE" id="PS51257">
    <property type="entry name" value="PROKAR_LIPOPROTEIN"/>
    <property type="match status" value="1"/>
</dbReference>
<evidence type="ECO:0000256" key="8">
    <source>
        <dbReference type="SAM" id="SignalP"/>
    </source>
</evidence>
<evidence type="ECO:0000256" key="7">
    <source>
        <dbReference type="RuleBase" id="RU004453"/>
    </source>
</evidence>
<dbReference type="SMART" id="SM00636">
    <property type="entry name" value="Glyco_18"/>
    <property type="match status" value="1"/>
</dbReference>
<dbReference type="PROSITE" id="PS51910">
    <property type="entry name" value="GH18_2"/>
    <property type="match status" value="1"/>
</dbReference>
<keyword evidence="3 6" id="KW-0378">Hydrolase</keyword>
<dbReference type="GO" id="GO:0008061">
    <property type="term" value="F:chitin binding"/>
    <property type="evidence" value="ECO:0007669"/>
    <property type="project" value="InterPro"/>
</dbReference>
<keyword evidence="4" id="KW-0624">Polysaccharide degradation</keyword>
<name>A0A0H3UAH7_9BACT</name>
<dbReference type="InterPro" id="IPR017853">
    <property type="entry name" value="GH"/>
</dbReference>
<dbReference type="InterPro" id="IPR029070">
    <property type="entry name" value="Chitinase_insertion_sf"/>
</dbReference>
<dbReference type="EC" id="3.2.1.14" evidence="2"/>
<dbReference type="EMBL" id="KF540238">
    <property type="protein sequence ID" value="AIF26577.1"/>
    <property type="molecule type" value="Genomic_DNA"/>
</dbReference>
<feature type="chain" id="PRO_5005202761" description="chitinase" evidence="8">
    <location>
        <begin position="25"/>
        <end position="349"/>
    </location>
</feature>
<organism evidence="10">
    <name type="scientific">uncultured bacterium fosmid pJB65E1</name>
    <dbReference type="NCBI Taxonomy" id="1478066"/>
    <lineage>
        <taxon>Bacteria</taxon>
        <taxon>environmental samples</taxon>
    </lineage>
</organism>
<keyword evidence="4" id="KW-0146">Chitin degradation</keyword>
<dbReference type="PANTHER" id="PTHR11177:SF317">
    <property type="entry name" value="CHITINASE 12-RELATED"/>
    <property type="match status" value="1"/>
</dbReference>
<dbReference type="InterPro" id="IPR001223">
    <property type="entry name" value="Glyco_hydro18_cat"/>
</dbReference>
<evidence type="ECO:0000256" key="6">
    <source>
        <dbReference type="RuleBase" id="RU000489"/>
    </source>
</evidence>
<dbReference type="GO" id="GO:0006032">
    <property type="term" value="P:chitin catabolic process"/>
    <property type="evidence" value="ECO:0007669"/>
    <property type="project" value="UniProtKB-KW"/>
</dbReference>
<accession>A0A0H3UAH7</accession>
<proteinExistence type="inferred from homology"/>
<keyword evidence="5 6" id="KW-0326">Glycosidase</keyword>
<feature type="domain" description="GH18" evidence="9">
    <location>
        <begin position="31"/>
        <end position="349"/>
    </location>
</feature>
<evidence type="ECO:0000256" key="2">
    <source>
        <dbReference type="ARBA" id="ARBA00012729"/>
    </source>
</evidence>
<dbReference type="GO" id="GO:0008843">
    <property type="term" value="F:endochitinase activity"/>
    <property type="evidence" value="ECO:0007669"/>
    <property type="project" value="UniProtKB-EC"/>
</dbReference>
<dbReference type="SUPFAM" id="SSF51445">
    <property type="entry name" value="(Trans)glycosidases"/>
    <property type="match status" value="1"/>
</dbReference>
<evidence type="ECO:0000313" key="10">
    <source>
        <dbReference type="EMBL" id="AIF26577.1"/>
    </source>
</evidence>
<evidence type="ECO:0000259" key="9">
    <source>
        <dbReference type="PROSITE" id="PS51910"/>
    </source>
</evidence>
<comment type="similarity">
    <text evidence="7">Belongs to the glycosyl hydrolase 18 family.</text>
</comment>
<comment type="catalytic activity">
    <reaction evidence="1">
        <text>Random endo-hydrolysis of N-acetyl-beta-D-glucosaminide (1-&gt;4)-beta-linkages in chitin and chitodextrins.</text>
        <dbReference type="EC" id="3.2.1.14"/>
    </reaction>
</comment>
<dbReference type="GO" id="GO:0005975">
    <property type="term" value="P:carbohydrate metabolic process"/>
    <property type="evidence" value="ECO:0007669"/>
    <property type="project" value="InterPro"/>
</dbReference>
<dbReference type="Gene3D" id="3.10.50.10">
    <property type="match status" value="1"/>
</dbReference>
<dbReference type="PANTHER" id="PTHR11177">
    <property type="entry name" value="CHITINASE"/>
    <property type="match status" value="1"/>
</dbReference>
<feature type="signal peptide" evidence="8">
    <location>
        <begin position="1"/>
        <end position="24"/>
    </location>
</feature>
<dbReference type="InterPro" id="IPR001579">
    <property type="entry name" value="Glyco_hydro_18_chit_AS"/>
</dbReference>
<evidence type="ECO:0000256" key="1">
    <source>
        <dbReference type="ARBA" id="ARBA00000822"/>
    </source>
</evidence>